<keyword evidence="1" id="KW-1133">Transmembrane helix</keyword>
<feature type="transmembrane region" description="Helical" evidence="1">
    <location>
        <begin position="12"/>
        <end position="33"/>
    </location>
</feature>
<keyword evidence="1" id="KW-0472">Membrane</keyword>
<sequence length="74" mass="7582">MGAEMGGDDSSWLLAFKFALHIFFVCCGVAVAIDAVFVRPPQAGFGAVPEGLTRANASAAVELRPAPVSSVTAD</sequence>
<dbReference type="EMBL" id="FXAN01000050">
    <property type="protein sequence ID" value="SMG00184.1"/>
    <property type="molecule type" value="Genomic_DNA"/>
</dbReference>
<reference evidence="2 3" key="1">
    <citation type="submission" date="2017-04" db="EMBL/GenBank/DDBJ databases">
        <authorList>
            <person name="Afonso C.L."/>
            <person name="Miller P.J."/>
            <person name="Scott M.A."/>
            <person name="Spackman E."/>
            <person name="Goraichik I."/>
            <person name="Dimitrov K.M."/>
            <person name="Suarez D.L."/>
            <person name="Swayne D.E."/>
        </authorList>
    </citation>
    <scope>NUCLEOTIDE SEQUENCE [LARGE SCALE GENOMIC DNA]</scope>
    <source>
        <strain evidence="2">LMG 28154</strain>
    </source>
</reference>
<dbReference type="Proteomes" id="UP000198460">
    <property type="component" value="Unassembled WGS sequence"/>
</dbReference>
<accession>A0A238H4K6</accession>
<organism evidence="2 3">
    <name type="scientific">Burkholderia singularis</name>
    <dbReference type="NCBI Taxonomy" id="1503053"/>
    <lineage>
        <taxon>Bacteria</taxon>
        <taxon>Pseudomonadati</taxon>
        <taxon>Pseudomonadota</taxon>
        <taxon>Betaproteobacteria</taxon>
        <taxon>Burkholderiales</taxon>
        <taxon>Burkholderiaceae</taxon>
        <taxon>Burkholderia</taxon>
        <taxon>pseudomallei group</taxon>
    </lineage>
</organism>
<protein>
    <submittedName>
        <fullName evidence="2">Uncharacterized protein</fullName>
    </submittedName>
</protein>
<keyword evidence="1" id="KW-0812">Transmembrane</keyword>
<dbReference type="AlphaFoldDB" id="A0A238H4K6"/>
<name>A0A238H4K6_9BURK</name>
<evidence type="ECO:0000313" key="3">
    <source>
        <dbReference type="Proteomes" id="UP000198460"/>
    </source>
</evidence>
<gene>
    <name evidence="2" type="ORF">BSIN_0309</name>
</gene>
<evidence type="ECO:0000256" key="1">
    <source>
        <dbReference type="SAM" id="Phobius"/>
    </source>
</evidence>
<proteinExistence type="predicted"/>
<evidence type="ECO:0000313" key="2">
    <source>
        <dbReference type="EMBL" id="SMG00184.1"/>
    </source>
</evidence>